<reference evidence="6 7" key="1">
    <citation type="submission" date="2011-09" db="EMBL/GenBank/DDBJ databases">
        <title>The draft genome of Methanotorris formicicus Mc-S-70.</title>
        <authorList>
            <consortium name="US DOE Joint Genome Institute (JGI-PGF)"/>
            <person name="Lucas S."/>
            <person name="Han J."/>
            <person name="Lapidus A."/>
            <person name="Cheng J.-F."/>
            <person name="Goodwin L."/>
            <person name="Pitluck S."/>
            <person name="Peters L."/>
            <person name="Land M.L."/>
            <person name="Hauser L."/>
            <person name="Sieprawska-Lupa M."/>
            <person name="Takai K."/>
            <person name="Miyazaki J."/>
            <person name="Whitman W."/>
            <person name="Woyke T.J."/>
        </authorList>
    </citation>
    <scope>NUCLEOTIDE SEQUENCE [LARGE SCALE GENOMIC DNA]</scope>
    <source>
        <strain evidence="6 7">Mc-S-70</strain>
    </source>
</reference>
<gene>
    <name evidence="6" type="ORF">MetfoDRAFT_0731</name>
</gene>
<evidence type="ECO:0000256" key="1">
    <source>
        <dbReference type="ARBA" id="ARBA00022490"/>
    </source>
</evidence>
<sequence>MEYTPRPTNMFCFQCQEAARNEGCTVVGVCGKKDNVANLQDLLVYTIKGLCYACNKGNYLDDEVMEYIPKALFVTITNVNFDDKDVIDWIKKGVTLREKVIEKTNLNKEELPHCATWNYENDNDIIELSKAKEVSVLAEDNEDIRSLKELITYGIKGIGAYLSHAMHLGYNNEEIHKFIVRAMTKLVDSKDADELFNLAMETGKYAVETLALLDKANTETYGHPEITEVNLGVRDRPGIID</sequence>
<dbReference type="AlphaFoldDB" id="H1KY58"/>
<accession>H1KY58</accession>
<evidence type="ECO:0000313" key="6">
    <source>
        <dbReference type="EMBL" id="EHP87418.1"/>
    </source>
</evidence>
<name>H1KY58_9EURY</name>
<comment type="caution">
    <text evidence="6">The sequence shown here is derived from an EMBL/GenBank/DDBJ whole genome shotgun (WGS) entry which is preliminary data.</text>
</comment>
<keyword evidence="7" id="KW-1185">Reference proteome</keyword>
<keyword evidence="1" id="KW-0963">Cytoplasm</keyword>
<organism evidence="6 7">
    <name type="scientific">Methanotorris formicicus Mc-S-70</name>
    <dbReference type="NCBI Taxonomy" id="647171"/>
    <lineage>
        <taxon>Archaea</taxon>
        <taxon>Methanobacteriati</taxon>
        <taxon>Methanobacteriota</taxon>
        <taxon>Methanomada group</taxon>
        <taxon>Methanococci</taxon>
        <taxon>Methanococcales</taxon>
        <taxon>Methanocaldococcaceae</taxon>
        <taxon>Methanotorris</taxon>
    </lineage>
</organism>
<evidence type="ECO:0000256" key="3">
    <source>
        <dbReference type="ARBA" id="ARBA00023002"/>
    </source>
</evidence>
<evidence type="ECO:0000313" key="7">
    <source>
        <dbReference type="Proteomes" id="UP000003706"/>
    </source>
</evidence>
<dbReference type="EMBL" id="AGJL01000014">
    <property type="protein sequence ID" value="EHP87418.1"/>
    <property type="molecule type" value="Genomic_DNA"/>
</dbReference>
<keyword evidence="2" id="KW-0479">Metal-binding</keyword>
<dbReference type="GO" id="GO:0004601">
    <property type="term" value="F:peroxidase activity"/>
    <property type="evidence" value="ECO:0007669"/>
    <property type="project" value="TreeGrafter"/>
</dbReference>
<dbReference type="PATRIC" id="fig|647171.4.peg.719"/>
<dbReference type="GO" id="GO:0042542">
    <property type="term" value="P:response to hydrogen peroxide"/>
    <property type="evidence" value="ECO:0007669"/>
    <property type="project" value="TreeGrafter"/>
</dbReference>
<dbReference type="Pfam" id="PF03063">
    <property type="entry name" value="Prismane"/>
    <property type="match status" value="1"/>
</dbReference>
<evidence type="ECO:0000256" key="2">
    <source>
        <dbReference type="ARBA" id="ARBA00022723"/>
    </source>
</evidence>
<evidence type="ECO:0000256" key="4">
    <source>
        <dbReference type="ARBA" id="ARBA00023004"/>
    </source>
</evidence>
<dbReference type="GO" id="GO:0046872">
    <property type="term" value="F:metal ion binding"/>
    <property type="evidence" value="ECO:0007669"/>
    <property type="project" value="UniProtKB-KW"/>
</dbReference>
<dbReference type="Gene3D" id="1.20.1270.20">
    <property type="match status" value="2"/>
</dbReference>
<dbReference type="Proteomes" id="UP000003706">
    <property type="component" value="Unassembled WGS sequence"/>
</dbReference>
<dbReference type="PANTHER" id="PTHR30109">
    <property type="entry name" value="HYDROXYLAMINE REDUCTASE"/>
    <property type="match status" value="1"/>
</dbReference>
<dbReference type="STRING" id="647171.MetfoDRAFT_0731"/>
<evidence type="ECO:0000256" key="5">
    <source>
        <dbReference type="ARBA" id="ARBA00023014"/>
    </source>
</evidence>
<protein>
    <submittedName>
        <fullName evidence="6">Prismane</fullName>
    </submittedName>
</protein>
<keyword evidence="5" id="KW-0411">Iron-sulfur</keyword>
<proteinExistence type="predicted"/>
<dbReference type="SUPFAM" id="SSF56821">
    <property type="entry name" value="Prismane protein-like"/>
    <property type="match status" value="1"/>
</dbReference>
<dbReference type="FunFam" id="1.20.1270.20:FF:000001">
    <property type="entry name" value="Hydroxylamine reductase"/>
    <property type="match status" value="1"/>
</dbReference>
<dbReference type="InterPro" id="IPR016100">
    <property type="entry name" value="Prismane_a-bundle"/>
</dbReference>
<dbReference type="InterPro" id="IPR011254">
    <property type="entry name" value="Prismane-like_sf"/>
</dbReference>
<dbReference type="PANTHER" id="PTHR30109:SF0">
    <property type="entry name" value="HYDROXYLAMINE REDUCTASE"/>
    <property type="match status" value="1"/>
</dbReference>
<keyword evidence="4" id="KW-0408">Iron</keyword>
<dbReference type="GO" id="GO:0050418">
    <property type="term" value="F:hydroxylamine reductase activity"/>
    <property type="evidence" value="ECO:0007669"/>
    <property type="project" value="TreeGrafter"/>
</dbReference>
<keyword evidence="3" id="KW-0560">Oxidoreductase</keyword>
<dbReference type="GO" id="GO:0051536">
    <property type="term" value="F:iron-sulfur cluster binding"/>
    <property type="evidence" value="ECO:0007669"/>
    <property type="project" value="UniProtKB-KW"/>
</dbReference>
<dbReference type="InterPro" id="IPR004137">
    <property type="entry name" value="HCP/CODH"/>
</dbReference>